<dbReference type="AlphaFoldDB" id="A0A4R1K5B9"/>
<proteinExistence type="predicted"/>
<dbReference type="OrthoDB" id="8596093at2"/>
<sequence>MTDTIYHYDATTGAYQGAGEADVNPLDMDNPLISANATVIVPPESTDGMIAVFADGAWSQKKDHRDQTIYDITDYTQSKMVTDLGEVPEGWTLQKPEEFSLWNAQSGKWEYSQDLERPVKASSVRTERDAIADRVSREINRLEDAGKDANAWRQYRVALRNVPEQEGFPFKVQWPKAPGEFTGK</sequence>
<gene>
    <name evidence="2" type="ORF">EV690_1102</name>
</gene>
<comment type="caution">
    <text evidence="2">The sequence shown here is derived from an EMBL/GenBank/DDBJ whole genome shotgun (WGS) entry which is preliminary data.</text>
</comment>
<keyword evidence="3" id="KW-1185">Reference proteome</keyword>
<dbReference type="InterPro" id="IPR031893">
    <property type="entry name" value="Phage_tail_APC"/>
</dbReference>
<reference evidence="2 3" key="1">
    <citation type="submission" date="2019-03" db="EMBL/GenBank/DDBJ databases">
        <title>Genomic Encyclopedia of Type Strains, Phase IV (KMG-IV): sequencing the most valuable type-strain genomes for metagenomic binning, comparative biology and taxonomic classification.</title>
        <authorList>
            <person name="Goeker M."/>
        </authorList>
    </citation>
    <scope>NUCLEOTIDE SEQUENCE [LARGE SCALE GENOMIC DNA]</scope>
    <source>
        <strain evidence="2 3">DSM 18577</strain>
    </source>
</reference>
<evidence type="ECO:0000259" key="1">
    <source>
        <dbReference type="Pfam" id="PF16778"/>
    </source>
</evidence>
<organism evidence="2 3">
    <name type="scientific">Celerinatantimonas diazotrophica</name>
    <dbReference type="NCBI Taxonomy" id="412034"/>
    <lineage>
        <taxon>Bacteria</taxon>
        <taxon>Pseudomonadati</taxon>
        <taxon>Pseudomonadota</taxon>
        <taxon>Gammaproteobacteria</taxon>
        <taxon>Celerinatantimonadaceae</taxon>
        <taxon>Celerinatantimonas</taxon>
    </lineage>
</organism>
<dbReference type="Pfam" id="PF16778">
    <property type="entry name" value="Phage_tail_APC"/>
    <property type="match status" value="1"/>
</dbReference>
<dbReference type="RefSeq" id="WP_131911880.1">
    <property type="nucleotide sequence ID" value="NZ_OU594967.1"/>
</dbReference>
<evidence type="ECO:0000313" key="2">
    <source>
        <dbReference type="EMBL" id="TCK58943.1"/>
    </source>
</evidence>
<evidence type="ECO:0000313" key="3">
    <source>
        <dbReference type="Proteomes" id="UP000295565"/>
    </source>
</evidence>
<feature type="domain" description="Phage tail assembly chaperone-like" evidence="1">
    <location>
        <begin position="121"/>
        <end position="178"/>
    </location>
</feature>
<dbReference type="Proteomes" id="UP000295565">
    <property type="component" value="Unassembled WGS sequence"/>
</dbReference>
<accession>A0A4R1K5B9</accession>
<protein>
    <submittedName>
        <fullName evidence="2">Phage tail assembly chaperone</fullName>
    </submittedName>
</protein>
<dbReference type="EMBL" id="SMGD01000011">
    <property type="protein sequence ID" value="TCK58943.1"/>
    <property type="molecule type" value="Genomic_DNA"/>
</dbReference>
<name>A0A4R1K5B9_9GAMM</name>